<reference evidence="1" key="1">
    <citation type="submission" date="2021-06" db="EMBL/GenBank/DDBJ databases">
        <authorList>
            <person name="Kallberg Y."/>
            <person name="Tangrot J."/>
            <person name="Rosling A."/>
        </authorList>
    </citation>
    <scope>NUCLEOTIDE SEQUENCE</scope>
    <source>
        <strain evidence="1">FL130A</strain>
    </source>
</reference>
<name>A0A9N9BJ01_9GLOM</name>
<gene>
    <name evidence="1" type="ORF">ALEPTO_LOCUS6652</name>
</gene>
<proteinExistence type="predicted"/>
<evidence type="ECO:0000313" key="2">
    <source>
        <dbReference type="Proteomes" id="UP000789508"/>
    </source>
</evidence>
<sequence>MSDISLPPEILRQIVTIFEDDYKTLYSCLLVNRYWCCNVVPILWRKMPDNFPRIATSSWAYKFIQAYINCLSTDTRAQLGLTESDQQKESSVLLYPTYLKVLDFQRLSDAIVSWCIKLNRNIYDKKTRRGSHYGESEKKLKFLEVIVKLLHTSKARIQKVIFVLSKPINVVEKQPFLRIVTNLVEQSQTEDSLLGKLREVHFSQYVFMIQEVFKLFARHCNNFQCLKLKNIVLNKRARRPIEGLLQLIQAAAPNLKEITCDQFGRHFMNNNLEIWPHISSQLSVSLRKITIIPAWLSNVDYLDFLLQFKNLETLEIIGAHERRYITSAYESKRFPSLKNFIHRNSSKDIYSNIDLYFIILSLSQNTLQSLILDSIVFAHNQRFLNHLQSLVTLTELTIKIDEEVHCLQNFLQSLEQLHTLKFLRINGIERNDPPVKFNTPRLFPAVLTQFELSTRFVFTVDSFTAFLGYFEKLPRLIMFTVYPPTEKRLLDVMKNLALGRGETIHGFGCSHIDNGWKLIWISLD</sequence>
<dbReference type="SUPFAM" id="SSF81383">
    <property type="entry name" value="F-box domain"/>
    <property type="match status" value="1"/>
</dbReference>
<dbReference type="AlphaFoldDB" id="A0A9N9BJ01"/>
<dbReference type="Proteomes" id="UP000789508">
    <property type="component" value="Unassembled WGS sequence"/>
</dbReference>
<comment type="caution">
    <text evidence="1">The sequence shown here is derived from an EMBL/GenBank/DDBJ whole genome shotgun (WGS) entry which is preliminary data.</text>
</comment>
<keyword evidence="2" id="KW-1185">Reference proteome</keyword>
<organism evidence="1 2">
    <name type="scientific">Ambispora leptoticha</name>
    <dbReference type="NCBI Taxonomy" id="144679"/>
    <lineage>
        <taxon>Eukaryota</taxon>
        <taxon>Fungi</taxon>
        <taxon>Fungi incertae sedis</taxon>
        <taxon>Mucoromycota</taxon>
        <taxon>Glomeromycotina</taxon>
        <taxon>Glomeromycetes</taxon>
        <taxon>Archaeosporales</taxon>
        <taxon>Ambisporaceae</taxon>
        <taxon>Ambispora</taxon>
    </lineage>
</organism>
<dbReference type="OrthoDB" id="2350491at2759"/>
<protein>
    <submittedName>
        <fullName evidence="1">11220_t:CDS:1</fullName>
    </submittedName>
</protein>
<accession>A0A9N9BJ01</accession>
<dbReference type="EMBL" id="CAJVPS010002388">
    <property type="protein sequence ID" value="CAG8567432.1"/>
    <property type="molecule type" value="Genomic_DNA"/>
</dbReference>
<dbReference type="InterPro" id="IPR036047">
    <property type="entry name" value="F-box-like_dom_sf"/>
</dbReference>
<evidence type="ECO:0000313" key="1">
    <source>
        <dbReference type="EMBL" id="CAG8567432.1"/>
    </source>
</evidence>